<dbReference type="InterPro" id="IPR036736">
    <property type="entry name" value="ACP-like_sf"/>
</dbReference>
<gene>
    <name evidence="6" type="ORF">IZO911_LOCUS4800</name>
</gene>
<dbReference type="PANTHER" id="PTHR45527">
    <property type="entry name" value="NONRIBOSOMAL PEPTIDE SYNTHETASE"/>
    <property type="match status" value="1"/>
</dbReference>
<dbReference type="InterPro" id="IPR020845">
    <property type="entry name" value="AMP-binding_CS"/>
</dbReference>
<dbReference type="InterPro" id="IPR000873">
    <property type="entry name" value="AMP-dep_synth/lig_dom"/>
</dbReference>
<dbReference type="Pfam" id="PF00550">
    <property type="entry name" value="PP-binding"/>
    <property type="match status" value="1"/>
</dbReference>
<keyword evidence="4" id="KW-0812">Transmembrane</keyword>
<keyword evidence="2" id="KW-0597">Phosphoprotein</keyword>
<dbReference type="GO" id="GO:0005737">
    <property type="term" value="C:cytoplasm"/>
    <property type="evidence" value="ECO:0007669"/>
    <property type="project" value="TreeGrafter"/>
</dbReference>
<feature type="transmembrane region" description="Helical" evidence="4">
    <location>
        <begin position="2306"/>
        <end position="2326"/>
    </location>
</feature>
<keyword evidence="4" id="KW-0472">Membrane</keyword>
<feature type="transmembrane region" description="Helical" evidence="4">
    <location>
        <begin position="2338"/>
        <end position="2357"/>
    </location>
</feature>
<sequence>MSLRTKEHAHIPLPSKYYQNTKLTHPTLFPILFHFDTITQNISNSSHASTSIKQSIFDFCLTAIHDETKNILRCQIDGSSDLFNETTLQQISHRFHSLCQQLFSSSFNLHTQPIYELSIILPHEQHLLQQYHTKHINISHDDSTTIHQLFVQQAIKHPHKIALTLDHLSLTYSQLLHKVQQLSFSLINQYNIQLGDIICQCIDRSMEMIIGILGIMMSGGIYVPLNPFDSSHRLQSLVHQIKPKLILTHHRTYLSVQELHVPFVDINAIMNHNNDINDQLCEVLVPSDSISHIIFTSGSTGLPKGVQIRHRNFISYMKTHKINETDVIIQLANCSFDVHLDEILSSLTCGAHLVLLRSGGHLDFDYLTRVICDHHVTFIAPVPSWIDALCQYLRQNNHASQRMKQIQWWFIGGEELFSSTIQQLLPFIHDECHLLNTYGPAEITETATCYEICREDLSQMISIPIGHPLDGYDIYVVDEYRQQVIPNQQGEIVIGGVGVFGGYYEREDLSEQVLIDMNGEKCYMTGDFGRIDGETDELIFMGRKDYQIKLRGQRIELGQIEHTIMKFSSLISGCIVMKYTYHEQEHIVAYVETTSTSVNDEDLREKCLSTLSSYMIPSMFIILEKFPLSLNGKINRKALPTPDFISFQKLINEDIESMSLMEMRIHHLWCDVLHRKRISTKISFFFLHGTSLLFMKLYNLYKIEFGTAPDIVLCLQQASISEHAQLLTKAITSISNPHYQSWFSLHADHGEASFAQSRIFLDEQIRFQSSNKKTTAIYNLPLLCRLSESTMSIECLQQILRQITEKHAILRTNIRMDSTTGRLNQYIQPNNIHDWFSFHTSIIDDNNELKIILNDELTNRTYFDFNQGRVFRCHIVRQRSSITNHHDFLSAGDWMIFNFHHIAFDGESEQIFLDDFRQFYNYKQQVQVNDEKTTLQYIDYSTHERQIDMTAAKMYWRQIFKDYETIQPMILPVDRKLPSNGIYTGDGLSIEIYLNNEILKQFIDYASYSNATLYQLCLTIYYIFLYKLTGGQRDIIIGIVQANRYRPELQRIIGMFVNTLPILIHIDPYDTFEQLLTKVKTMIFESQPYSNLPYQYIIEQIPMKKLNEYNLLQTMFTLDEYQLNDSCILEPYSIHYLNDNSTHIGIPIKTPAMFDMELSMEYMIKTQTLRMNLTVSNDLFESSTLISMARRFQYLIEQLFPSTSIVASTIIPSICDLSIILPEEIIQHESIEIFSTFWQETMFGYHWNRLFHLSSEKRTNRTFSVSSIFDSDLTKAIINYVLTTNVSLLKLFLTCYYIFLFKLVPNQKDLCIGIILLRLQLNPNENFNCCLHRVMKLYQKSLQHAHFPYHSILKQFELPSTTLPDIYFNFQTMCDDKQSINTITSIPDEKKSHSIDCMPSKFDLYLTVIYDEKMNLLRCQIHGSSDLFNETTLQQISHRFHSLCQQIFSSSFNLRTQPIYELSIILPHEQHLLQQFHTKHNKISNHDSTTIHQLFIQQAIKYPHKIALTLDHLSLTYSQLLHKVQQLSFSLTNKYNIQLGDVICQCIDRSMEMIIGILGIMMSGGIYVPLNPFDSFQRLQSLVHQIKPKLILTHHRTCSSVQEVHVPFVDINEIMNCNNDINDQLCEVLVPPNSISHIIFTSGSTGLPKGVQIRHRNFISYMKTHKINETDVIIQLANCSFDVHLDEILSSLTCGAHLVLLRSGGHLDFDYLTRVICDHHVTFIAPVPSWIDALCQYLRQNNHASQRMKQIQWWFIGGEELFSSTIQQLLPFIHDECHLLNTYGPAEITETATCYEICREEVSQMISIPIGHPLDGYDIYVVDEYRQEVIPNQQGEIVIGGVGVFDGYYEREDLSEQVLIDMNGEKCYMTGDFGRIDGETGELIFMGRKDYQIKLRGQRIELSVIESVIIQSSSDILSCIVIKEESSNDSYLSAYIKLRGEKDKNNIRTELIQICHNHLSSYMIPSKWVFVSEFPLNANGKIDRHQLLHLSETVDLQSLSPSLMALSPLEKQLGDIFLRAFNLKTSPDISKSFGQLGGTSLGAMHALILIRQEIFEQMDISLLFTNPSIQQLATVLEPLLNNPKSVDEKIMNEENFAIRPTSSWLIETFGILLLAWQWLWPFYIANHFNIFFLRILFILLIHLFQYPLFLKILNRPLLRNRDALYSWSCYRLWFLRRQWSLNKYWLGYLFGTRFYNMYLRLCGARISDAAQIYTSEIDAPWLIEVGNFSYIGEEVVLSSVSYHDYIYDLHEIHIGSHCSIETRSVLHDRVDMHDGVFIAPLTAVTGRILGMNIDSKISCEYHLSHSIFQFMMVLSMLYIHSFILQWSWTALPYLSVCWFIWSIVGTAVSLILLRFVVGNVEENFSHSYNSWPFLRRFWLRHLVIHSFSSCSSSILDGLNFITPSILRWLGATIENNNIEIVDFVPFLSIPSNLLTINSNVTTTSEICLVPYDITIDGQCVVNGRIEIDRRSFLGNNCLIQSGVSIPEDVLIGSLTRIDSTTIIKKNDILLGVPAQSMPFILSDIDETQEVTNDFQRIFMEFIHFVLLDILDPNWKTSLAMILYSQYAKYIGRLLGGTQWLIIILRQFGAHIGNDVIIDDINSLYDVQLITIDDHVRLSSTCQIQCHTFEQRHLKLRPVKIGSYCIFKAMSFVLPGVEFLGYNYLFPCSLALPHDQFKRHTDWFGSPTKRLIVHHSIEPPRLILAEQPSSIDNYNVIVARTDDDILSLYFGENGWMSWQSGLNLRQPFRPNDIYIRIFFSSFLCNSKPKRILIVGLGGGIWPMLIRHYFPLIIIDVVEVDQTVIELARDFFKLAEQTMNKYFHIIADDGYHYVNETAYRYDMIFIDAFLEDTIPSQINNRQFFLKLHEILHDDGCLITNVNIPTTIAFNRIVQTLSSIFESNILLAHTNTIENARVIISGNEPSLRLISSKTETIRQAERFEIDACLEFSLSRLISVAYQGLINNTTLKNF</sequence>
<keyword evidence="3" id="KW-0436">Ligase</keyword>
<dbReference type="Gene3D" id="3.30.559.30">
    <property type="entry name" value="Nonribosomal peptide synthetase, condensation domain"/>
    <property type="match status" value="3"/>
</dbReference>
<proteinExistence type="predicted"/>
<dbReference type="GO" id="GO:0031177">
    <property type="term" value="F:phosphopantetheine binding"/>
    <property type="evidence" value="ECO:0007669"/>
    <property type="project" value="TreeGrafter"/>
</dbReference>
<dbReference type="SUPFAM" id="SSF56801">
    <property type="entry name" value="Acetyl-CoA synthetase-like"/>
    <property type="match status" value="2"/>
</dbReference>
<dbReference type="NCBIfam" id="NF037959">
    <property type="entry name" value="MFS_SpdSyn"/>
    <property type="match status" value="1"/>
</dbReference>
<dbReference type="Gene3D" id="3.30.559.10">
    <property type="entry name" value="Chloramphenicol acetyltransferase-like domain"/>
    <property type="match status" value="1"/>
</dbReference>
<evidence type="ECO:0000259" key="5">
    <source>
        <dbReference type="PROSITE" id="PS50075"/>
    </source>
</evidence>
<dbReference type="Gene3D" id="3.40.50.150">
    <property type="entry name" value="Vaccinia Virus protein VP39"/>
    <property type="match status" value="1"/>
</dbReference>
<evidence type="ECO:0000256" key="2">
    <source>
        <dbReference type="ARBA" id="ARBA00022553"/>
    </source>
</evidence>
<dbReference type="GO" id="GO:0043041">
    <property type="term" value="P:amino acid activation for nonribosomal peptide biosynthetic process"/>
    <property type="evidence" value="ECO:0007669"/>
    <property type="project" value="TreeGrafter"/>
</dbReference>
<dbReference type="Gene3D" id="2.160.10.10">
    <property type="entry name" value="Hexapeptide repeat proteins"/>
    <property type="match status" value="3"/>
</dbReference>
<comment type="caution">
    <text evidence="6">The sequence shown here is derived from an EMBL/GenBank/DDBJ whole genome shotgun (WGS) entry which is preliminary data.</text>
</comment>
<dbReference type="PROSITE" id="PS00455">
    <property type="entry name" value="AMP_BINDING"/>
    <property type="match status" value="2"/>
</dbReference>
<reference evidence="6" key="1">
    <citation type="submission" date="2021-02" db="EMBL/GenBank/DDBJ databases">
        <authorList>
            <person name="Nowell W R."/>
        </authorList>
    </citation>
    <scope>NUCLEOTIDE SEQUENCE</scope>
</reference>
<protein>
    <recommendedName>
        <fullName evidence="5">Carrier domain-containing protein</fullName>
    </recommendedName>
</protein>
<dbReference type="SUPFAM" id="SSF51161">
    <property type="entry name" value="Trimeric LpxA-like enzymes"/>
    <property type="match status" value="3"/>
</dbReference>
<dbReference type="EMBL" id="CAJNOE010000027">
    <property type="protein sequence ID" value="CAF0762464.1"/>
    <property type="molecule type" value="Genomic_DNA"/>
</dbReference>
<dbReference type="Gene3D" id="3.40.50.12780">
    <property type="entry name" value="N-terminal domain of ligase-like"/>
    <property type="match status" value="2"/>
</dbReference>
<dbReference type="CDD" id="cd05930">
    <property type="entry name" value="A_NRPS"/>
    <property type="match status" value="2"/>
</dbReference>
<dbReference type="InterPro" id="IPR023213">
    <property type="entry name" value="CAT-like_dom_sf"/>
</dbReference>
<dbReference type="PANTHER" id="PTHR45527:SF1">
    <property type="entry name" value="FATTY ACID SYNTHASE"/>
    <property type="match status" value="1"/>
</dbReference>
<dbReference type="InterPro" id="IPR042099">
    <property type="entry name" value="ANL_N_sf"/>
</dbReference>
<feature type="transmembrane region" description="Helical" evidence="4">
    <location>
        <begin position="2104"/>
        <end position="2124"/>
    </location>
</feature>
<keyword evidence="4" id="KW-1133">Transmembrane helix</keyword>
<dbReference type="GO" id="GO:0044550">
    <property type="term" value="P:secondary metabolite biosynthetic process"/>
    <property type="evidence" value="ECO:0007669"/>
    <property type="project" value="TreeGrafter"/>
</dbReference>
<dbReference type="Pfam" id="PF00668">
    <property type="entry name" value="Condensation"/>
    <property type="match status" value="2"/>
</dbReference>
<dbReference type="Pfam" id="PF01564">
    <property type="entry name" value="Spermine_synth"/>
    <property type="match status" value="1"/>
</dbReference>
<dbReference type="FunFam" id="3.30.300.30:FF:000015">
    <property type="entry name" value="Nonribosomal peptide synthase SidD"/>
    <property type="match status" value="2"/>
</dbReference>
<name>A0A813Q5Z1_9BILA</name>
<dbReference type="InterPro" id="IPR009081">
    <property type="entry name" value="PP-bd_ACP"/>
</dbReference>
<evidence type="ECO:0000256" key="3">
    <source>
        <dbReference type="ARBA" id="ARBA00022598"/>
    </source>
</evidence>
<dbReference type="Pfam" id="PF00501">
    <property type="entry name" value="AMP-binding"/>
    <property type="match status" value="2"/>
</dbReference>
<dbReference type="GO" id="GO:0016874">
    <property type="term" value="F:ligase activity"/>
    <property type="evidence" value="ECO:0007669"/>
    <property type="project" value="UniProtKB-KW"/>
</dbReference>
<dbReference type="Gene3D" id="1.10.1200.10">
    <property type="entry name" value="ACP-like"/>
    <property type="match status" value="2"/>
</dbReference>
<dbReference type="InterPro" id="IPR011004">
    <property type="entry name" value="Trimer_LpxA-like_sf"/>
</dbReference>
<dbReference type="InterPro" id="IPR045851">
    <property type="entry name" value="AMP-bd_C_sf"/>
</dbReference>
<evidence type="ECO:0000256" key="1">
    <source>
        <dbReference type="ARBA" id="ARBA00022450"/>
    </source>
</evidence>
<dbReference type="SUPFAM" id="SSF53335">
    <property type="entry name" value="S-adenosyl-L-methionine-dependent methyltransferases"/>
    <property type="match status" value="1"/>
</dbReference>
<accession>A0A813Q5Z1</accession>
<dbReference type="SUPFAM" id="SSF52777">
    <property type="entry name" value="CoA-dependent acyltransferases"/>
    <property type="match status" value="3"/>
</dbReference>
<dbReference type="Pfam" id="PF13193">
    <property type="entry name" value="AMP-binding_C"/>
    <property type="match status" value="1"/>
</dbReference>
<organism evidence="6 7">
    <name type="scientific">Adineta steineri</name>
    <dbReference type="NCBI Taxonomy" id="433720"/>
    <lineage>
        <taxon>Eukaryota</taxon>
        <taxon>Metazoa</taxon>
        <taxon>Spiralia</taxon>
        <taxon>Gnathifera</taxon>
        <taxon>Rotifera</taxon>
        <taxon>Eurotatoria</taxon>
        <taxon>Bdelloidea</taxon>
        <taxon>Adinetida</taxon>
        <taxon>Adinetidae</taxon>
        <taxon>Adineta</taxon>
    </lineage>
</organism>
<evidence type="ECO:0000313" key="7">
    <source>
        <dbReference type="Proteomes" id="UP000663860"/>
    </source>
</evidence>
<dbReference type="Proteomes" id="UP000663860">
    <property type="component" value="Unassembled WGS sequence"/>
</dbReference>
<dbReference type="SUPFAM" id="SSF47336">
    <property type="entry name" value="ACP-like"/>
    <property type="match status" value="2"/>
</dbReference>
<dbReference type="InterPro" id="IPR029063">
    <property type="entry name" value="SAM-dependent_MTases_sf"/>
</dbReference>
<feature type="transmembrane region" description="Helical" evidence="4">
    <location>
        <begin position="2130"/>
        <end position="2149"/>
    </location>
</feature>
<feature type="domain" description="Carrier" evidence="5">
    <location>
        <begin position="2004"/>
        <end position="2080"/>
    </location>
</feature>
<dbReference type="InterPro" id="IPR025110">
    <property type="entry name" value="AMP-bd_C"/>
</dbReference>
<dbReference type="InterPro" id="IPR001242">
    <property type="entry name" value="Condensation_dom"/>
</dbReference>
<evidence type="ECO:0000313" key="6">
    <source>
        <dbReference type="EMBL" id="CAF0762464.1"/>
    </source>
</evidence>
<dbReference type="Gene3D" id="3.30.300.30">
    <property type="match status" value="2"/>
</dbReference>
<evidence type="ECO:0000256" key="4">
    <source>
        <dbReference type="SAM" id="Phobius"/>
    </source>
</evidence>
<dbReference type="NCBIfam" id="NF003417">
    <property type="entry name" value="PRK04813.1"/>
    <property type="match status" value="2"/>
</dbReference>
<keyword evidence="1" id="KW-0596">Phosphopantetheine</keyword>
<dbReference type="PROSITE" id="PS50075">
    <property type="entry name" value="CARRIER"/>
    <property type="match status" value="1"/>
</dbReference>